<dbReference type="SUPFAM" id="SSF54593">
    <property type="entry name" value="Glyoxalase/Bleomycin resistance protein/Dihydroxybiphenyl dioxygenase"/>
    <property type="match status" value="1"/>
</dbReference>
<reference evidence="2 3" key="1">
    <citation type="submission" date="2018-05" db="EMBL/GenBank/DDBJ databases">
        <title>Brachybacterium sp. M1HQ-2T, whole genome shotgun sequence.</title>
        <authorList>
            <person name="Tuo L."/>
        </authorList>
    </citation>
    <scope>NUCLEOTIDE SEQUENCE [LARGE SCALE GENOMIC DNA]</scope>
    <source>
        <strain evidence="2 3">M1HQ-2</strain>
    </source>
</reference>
<sequence length="110" mass="11832">MITRLLGQCTVTDLGRAEEWYSRLLDGGPEARPMPGLLEWHLAETFGLQVWSEPERAGSSSVVLEVEDLDAEVARLDSVGIEHDGLQPGGGARILPLIDPDGNRVVLSGA</sequence>
<dbReference type="PROSITE" id="PS51819">
    <property type="entry name" value="VOC"/>
    <property type="match status" value="1"/>
</dbReference>
<dbReference type="Proteomes" id="UP000245590">
    <property type="component" value="Unassembled WGS sequence"/>
</dbReference>
<comment type="caution">
    <text evidence="2">The sequence shown here is derived from an EMBL/GenBank/DDBJ whole genome shotgun (WGS) entry which is preliminary data.</text>
</comment>
<dbReference type="OrthoDB" id="2453533at2"/>
<protein>
    <submittedName>
        <fullName evidence="2">Glyoxalase</fullName>
    </submittedName>
</protein>
<dbReference type="EMBL" id="QFKX01000003">
    <property type="protein sequence ID" value="PWH05946.1"/>
    <property type="molecule type" value="Genomic_DNA"/>
</dbReference>
<proteinExistence type="predicted"/>
<accession>A0A2U2RJB6</accession>
<organism evidence="2 3">
    <name type="scientific">Brachybacterium endophyticum</name>
    <dbReference type="NCBI Taxonomy" id="2182385"/>
    <lineage>
        <taxon>Bacteria</taxon>
        <taxon>Bacillati</taxon>
        <taxon>Actinomycetota</taxon>
        <taxon>Actinomycetes</taxon>
        <taxon>Micrococcales</taxon>
        <taxon>Dermabacteraceae</taxon>
        <taxon>Brachybacterium</taxon>
    </lineage>
</organism>
<name>A0A2U2RJB6_9MICO</name>
<dbReference type="InterPro" id="IPR029068">
    <property type="entry name" value="Glyas_Bleomycin-R_OHBP_Dase"/>
</dbReference>
<dbReference type="CDD" id="cd06587">
    <property type="entry name" value="VOC"/>
    <property type="match status" value="1"/>
</dbReference>
<dbReference type="InterPro" id="IPR037523">
    <property type="entry name" value="VOC_core"/>
</dbReference>
<evidence type="ECO:0000313" key="2">
    <source>
        <dbReference type="EMBL" id="PWH05946.1"/>
    </source>
</evidence>
<keyword evidence="3" id="KW-1185">Reference proteome</keyword>
<feature type="domain" description="VOC" evidence="1">
    <location>
        <begin position="1"/>
        <end position="110"/>
    </location>
</feature>
<evidence type="ECO:0000313" key="3">
    <source>
        <dbReference type="Proteomes" id="UP000245590"/>
    </source>
</evidence>
<dbReference type="Gene3D" id="3.10.180.10">
    <property type="entry name" value="2,3-Dihydroxybiphenyl 1,2-Dioxygenase, domain 1"/>
    <property type="match status" value="1"/>
</dbReference>
<gene>
    <name evidence="2" type="ORF">DEO23_08910</name>
</gene>
<dbReference type="RefSeq" id="WP_109275693.1">
    <property type="nucleotide sequence ID" value="NZ_QFKX01000003.1"/>
</dbReference>
<evidence type="ECO:0000259" key="1">
    <source>
        <dbReference type="PROSITE" id="PS51819"/>
    </source>
</evidence>
<dbReference type="AlphaFoldDB" id="A0A2U2RJB6"/>